<evidence type="ECO:0000259" key="2">
    <source>
        <dbReference type="Pfam" id="PF03031"/>
    </source>
</evidence>
<name>A0A7S0BI60_9RHOD</name>
<dbReference type="EMBL" id="HBEK01008368">
    <property type="protein sequence ID" value="CAD8394580.1"/>
    <property type="molecule type" value="Transcribed_RNA"/>
</dbReference>
<sequence>MCGKEVTVQDRTENPEPTKRKDASPEAASPEAASESSKSSDNTDADSVQKLHTSEGVLSPIWLKVELLRELPWKSQEERNDADPTEDRTALLSIRLEPEGNLLSFFKSVFSQNELRCKELQRSPESVEAVDGKTRSTANPKQVPHLSSSLNDLIASTNIWDVLAYSFDGILGGTSAKQSDICLILGLDGLLLFQGPEKKFAEYAFSRPPDFQVCGKNWHWIRKSSDMLFFYTSRRASIGFWNVADSREYTRVTINRLRQRYSSFQEPLFTFNRSEDETRTDLGKPCATFKILDMVWSYHSKFSERNTLLIDHDVDRTRFHKLNRVVVPKFTGEGVQAGYEDDVIAWLVVYLEFCSLGYSKTGSVQNAINCMDFLRFVSLGRSNEKAVALVERVSKFDVKNAYGPRASAG</sequence>
<accession>A0A7S0BI60</accession>
<feature type="domain" description="FCP1 homology" evidence="2">
    <location>
        <begin position="182"/>
        <end position="341"/>
    </location>
</feature>
<protein>
    <recommendedName>
        <fullName evidence="2">FCP1 homology domain-containing protein</fullName>
    </recommendedName>
</protein>
<gene>
    <name evidence="3" type="ORF">RMAR0315_LOCUS4565</name>
</gene>
<reference evidence="3" key="1">
    <citation type="submission" date="2021-01" db="EMBL/GenBank/DDBJ databases">
        <authorList>
            <person name="Corre E."/>
            <person name="Pelletier E."/>
            <person name="Niang G."/>
            <person name="Scheremetjew M."/>
            <person name="Finn R."/>
            <person name="Kale V."/>
            <person name="Holt S."/>
            <person name="Cochrane G."/>
            <person name="Meng A."/>
            <person name="Brown T."/>
            <person name="Cohen L."/>
        </authorList>
    </citation>
    <scope>NUCLEOTIDE SEQUENCE</scope>
    <source>
        <strain evidence="3">UTEX LB 2760</strain>
    </source>
</reference>
<dbReference type="InterPro" id="IPR004274">
    <property type="entry name" value="FCP1_dom"/>
</dbReference>
<feature type="compositionally biased region" description="Basic and acidic residues" evidence="1">
    <location>
        <begin position="7"/>
        <end position="24"/>
    </location>
</feature>
<feature type="compositionally biased region" description="Low complexity" evidence="1">
    <location>
        <begin position="25"/>
        <end position="40"/>
    </location>
</feature>
<evidence type="ECO:0000313" key="3">
    <source>
        <dbReference type="EMBL" id="CAD8394580.1"/>
    </source>
</evidence>
<proteinExistence type="predicted"/>
<dbReference type="AlphaFoldDB" id="A0A7S0BI60"/>
<dbReference type="InterPro" id="IPR023214">
    <property type="entry name" value="HAD_sf"/>
</dbReference>
<organism evidence="3">
    <name type="scientific">Rhodosorus marinus</name>
    <dbReference type="NCBI Taxonomy" id="101924"/>
    <lineage>
        <taxon>Eukaryota</taxon>
        <taxon>Rhodophyta</taxon>
        <taxon>Stylonematophyceae</taxon>
        <taxon>Stylonematales</taxon>
        <taxon>Stylonemataceae</taxon>
        <taxon>Rhodosorus</taxon>
    </lineage>
</organism>
<feature type="region of interest" description="Disordered" evidence="1">
    <location>
        <begin position="1"/>
        <end position="49"/>
    </location>
</feature>
<evidence type="ECO:0000256" key="1">
    <source>
        <dbReference type="SAM" id="MobiDB-lite"/>
    </source>
</evidence>
<dbReference type="Pfam" id="PF03031">
    <property type="entry name" value="NIF"/>
    <property type="match status" value="1"/>
</dbReference>
<dbReference type="Gene3D" id="3.40.50.1000">
    <property type="entry name" value="HAD superfamily/HAD-like"/>
    <property type="match status" value="1"/>
</dbReference>